<dbReference type="Gene3D" id="1.20.1250.20">
    <property type="entry name" value="MFS general substrate transporter like domains"/>
    <property type="match status" value="2"/>
</dbReference>
<feature type="transmembrane region" description="Helical" evidence="11">
    <location>
        <begin position="200"/>
        <end position="217"/>
    </location>
</feature>
<feature type="transmembrane region" description="Helical" evidence="11">
    <location>
        <begin position="415"/>
        <end position="433"/>
    </location>
</feature>
<evidence type="ECO:0000313" key="14">
    <source>
        <dbReference type="Proteomes" id="UP000321057"/>
    </source>
</evidence>
<proteinExistence type="inferred from homology"/>
<keyword evidence="4" id="KW-1003">Cell membrane</keyword>
<dbReference type="PANTHER" id="PTHR43528">
    <property type="entry name" value="ALPHA-KETOGLUTARATE PERMEASE"/>
    <property type="match status" value="1"/>
</dbReference>
<evidence type="ECO:0000256" key="5">
    <source>
        <dbReference type="ARBA" id="ARBA00022692"/>
    </source>
</evidence>
<evidence type="ECO:0000256" key="10">
    <source>
        <dbReference type="ARBA" id="ARBA00039918"/>
    </source>
</evidence>
<evidence type="ECO:0000256" key="7">
    <source>
        <dbReference type="ARBA" id="ARBA00022989"/>
    </source>
</evidence>
<evidence type="ECO:0000256" key="8">
    <source>
        <dbReference type="ARBA" id="ARBA00023136"/>
    </source>
</evidence>
<evidence type="ECO:0000256" key="1">
    <source>
        <dbReference type="ARBA" id="ARBA00004651"/>
    </source>
</evidence>
<evidence type="ECO:0000256" key="11">
    <source>
        <dbReference type="SAM" id="Phobius"/>
    </source>
</evidence>
<dbReference type="PROSITE" id="PS50850">
    <property type="entry name" value="MFS"/>
    <property type="match status" value="1"/>
</dbReference>
<keyword evidence="3" id="KW-0813">Transport</keyword>
<dbReference type="SUPFAM" id="SSF103473">
    <property type="entry name" value="MFS general substrate transporter"/>
    <property type="match status" value="1"/>
</dbReference>
<keyword evidence="6" id="KW-0769">Symport</keyword>
<comment type="similarity">
    <text evidence="2">Belongs to the major facilitator superfamily. Metabolite:H+ Symporter (MHS) family (TC 2.A.1.6) family.</text>
</comment>
<evidence type="ECO:0000256" key="9">
    <source>
        <dbReference type="ARBA" id="ARBA00037295"/>
    </source>
</evidence>
<comment type="caution">
    <text evidence="13">The sequence shown here is derived from an EMBL/GenBank/DDBJ whole genome shotgun (WGS) entry which is preliminary data.</text>
</comment>
<feature type="domain" description="Major facilitator superfamily (MFS) profile" evidence="12">
    <location>
        <begin position="25"/>
        <end position="436"/>
    </location>
</feature>
<evidence type="ECO:0000256" key="3">
    <source>
        <dbReference type="ARBA" id="ARBA00022448"/>
    </source>
</evidence>
<feature type="transmembrane region" description="Helical" evidence="11">
    <location>
        <begin position="66"/>
        <end position="90"/>
    </location>
</feature>
<comment type="function">
    <text evidence="9">May be a proton symporter involved in the uptake of osmolytes such as proline and glycine betaine.</text>
</comment>
<dbReference type="Pfam" id="PF07690">
    <property type="entry name" value="MFS_1"/>
    <property type="match status" value="1"/>
</dbReference>
<dbReference type="PANTHER" id="PTHR43528:SF1">
    <property type="entry name" value="ALPHA-KETOGLUTARATE PERMEASE"/>
    <property type="match status" value="1"/>
</dbReference>
<keyword evidence="5 11" id="KW-0812">Transmembrane</keyword>
<feature type="transmembrane region" description="Helical" evidence="11">
    <location>
        <begin position="249"/>
        <end position="269"/>
    </location>
</feature>
<dbReference type="Pfam" id="PF00083">
    <property type="entry name" value="Sugar_tr"/>
    <property type="match status" value="1"/>
</dbReference>
<sequence length="472" mass="52594">MFMDYDKDFDKSNINKVDPKAAKKTVFATGIGNAMEWFDFGLYSYLAVIIGQNFFSSVENDQLKTIFTFATFAIAFLLRPVGGIIFGIIGDKYGRKVVLTTTIIMMAFSTLLIGLLPTYDQIGVWAPILLLFGRVLQGFSTGGEYAGAMVYVAESSPDNKRNTLGCGLEIGTLSGYIAASVLSGLLFFFLDDQQMASWGWRIPFILGLFLGIFGFYLRRRLEESPVYENDVATQPKRDNIHFFTILRYYYKDILVCFVAVAFFNCTNYMVTSYMPSYLQEIIKLDSTTVSFLITIVMAIMIPLALMFGRVADKIGEKKVFLIGLIGTALFSVVSFSFFQSKSLVLIIIGIFILGFFLSTYEATMPGSLPTMFYTHIRYRTLAVTFNVSVSLFGGTTPLIASSLVAKTGDPLSPAYYLAAMSVVGIIVISLLHVSTAGKSLKGSYPNVQNDKEYEYYANNPEKALWWAKDKRV</sequence>
<comment type="subcellular location">
    <subcellularLocation>
        <location evidence="1">Cell membrane</location>
        <topology evidence="1">Multi-pass membrane protein</topology>
    </subcellularLocation>
</comment>
<dbReference type="InterPro" id="IPR005828">
    <property type="entry name" value="MFS_sugar_transport-like"/>
</dbReference>
<dbReference type="InterPro" id="IPR005829">
    <property type="entry name" value="Sugar_transporter_CS"/>
</dbReference>
<keyword evidence="7 11" id="KW-1133">Transmembrane helix</keyword>
<evidence type="ECO:0000256" key="2">
    <source>
        <dbReference type="ARBA" id="ARBA00008240"/>
    </source>
</evidence>
<feature type="transmembrane region" description="Helical" evidence="11">
    <location>
        <begin position="381"/>
        <end position="403"/>
    </location>
</feature>
<dbReference type="PROSITE" id="PS00217">
    <property type="entry name" value="SUGAR_TRANSPORT_2"/>
    <property type="match status" value="1"/>
</dbReference>
<organism evidence="13 14">
    <name type="scientific">Staphylococcus gallinarum</name>
    <dbReference type="NCBI Taxonomy" id="1293"/>
    <lineage>
        <taxon>Bacteria</taxon>
        <taxon>Bacillati</taxon>
        <taxon>Bacillota</taxon>
        <taxon>Bacilli</taxon>
        <taxon>Bacillales</taxon>
        <taxon>Staphylococcaceae</taxon>
        <taxon>Staphylococcus</taxon>
    </lineage>
</organism>
<keyword evidence="8 11" id="KW-0472">Membrane</keyword>
<evidence type="ECO:0000259" key="12">
    <source>
        <dbReference type="PROSITE" id="PS50850"/>
    </source>
</evidence>
<evidence type="ECO:0000256" key="4">
    <source>
        <dbReference type="ARBA" id="ARBA00022475"/>
    </source>
</evidence>
<accession>A0ABQ0Y041</accession>
<feature type="transmembrane region" description="Helical" evidence="11">
    <location>
        <begin position="164"/>
        <end position="188"/>
    </location>
</feature>
<feature type="transmembrane region" description="Helical" evidence="11">
    <location>
        <begin position="319"/>
        <end position="337"/>
    </location>
</feature>
<dbReference type="InterPro" id="IPR051084">
    <property type="entry name" value="H+-coupled_symporters"/>
</dbReference>
<dbReference type="InterPro" id="IPR036259">
    <property type="entry name" value="MFS_trans_sf"/>
</dbReference>
<dbReference type="Proteomes" id="UP000321057">
    <property type="component" value="Unassembled WGS sequence"/>
</dbReference>
<feature type="transmembrane region" description="Helical" evidence="11">
    <location>
        <begin position="289"/>
        <end position="307"/>
    </location>
</feature>
<feature type="transmembrane region" description="Helical" evidence="11">
    <location>
        <begin position="97"/>
        <end position="116"/>
    </location>
</feature>
<evidence type="ECO:0000313" key="13">
    <source>
        <dbReference type="EMBL" id="GEQ04301.1"/>
    </source>
</evidence>
<reference evidence="13 14" key="1">
    <citation type="submission" date="2019-07" db="EMBL/GenBank/DDBJ databases">
        <title>Whole genome shotgun sequence of Staphylococcus gallinarum NBRC 109767.</title>
        <authorList>
            <person name="Hosoyama A."/>
            <person name="Uohara A."/>
            <person name="Ohji S."/>
            <person name="Ichikawa N."/>
        </authorList>
    </citation>
    <scope>NUCLEOTIDE SEQUENCE [LARGE SCALE GENOMIC DNA]</scope>
    <source>
        <strain evidence="13 14">NBRC 109767</strain>
    </source>
</reference>
<gene>
    <name evidence="13" type="ORF">SGA02_01290</name>
</gene>
<dbReference type="InterPro" id="IPR020846">
    <property type="entry name" value="MFS_dom"/>
</dbReference>
<protein>
    <recommendedName>
        <fullName evidence="10">Putative proline/betaine transporter</fullName>
    </recommendedName>
</protein>
<keyword evidence="14" id="KW-1185">Reference proteome</keyword>
<evidence type="ECO:0000256" key="6">
    <source>
        <dbReference type="ARBA" id="ARBA00022847"/>
    </source>
</evidence>
<name>A0ABQ0Y041_STAGA</name>
<dbReference type="EMBL" id="BKAX01000001">
    <property type="protein sequence ID" value="GEQ04301.1"/>
    <property type="molecule type" value="Genomic_DNA"/>
</dbReference>
<feature type="transmembrane region" description="Helical" evidence="11">
    <location>
        <begin position="343"/>
        <end position="360"/>
    </location>
</feature>
<dbReference type="InterPro" id="IPR011701">
    <property type="entry name" value="MFS"/>
</dbReference>
<feature type="transmembrane region" description="Helical" evidence="11">
    <location>
        <begin position="128"/>
        <end position="152"/>
    </location>
</feature>